<evidence type="ECO:0000313" key="4">
    <source>
        <dbReference type="Proteomes" id="UP000319801"/>
    </source>
</evidence>
<comment type="caution">
    <text evidence="3">The sequence shown here is derived from an EMBL/GenBank/DDBJ whole genome shotgun (WGS) entry which is preliminary data.</text>
</comment>
<evidence type="ECO:0000256" key="2">
    <source>
        <dbReference type="SAM" id="MobiDB-lite"/>
    </source>
</evidence>
<feature type="compositionally biased region" description="Polar residues" evidence="2">
    <location>
        <begin position="97"/>
        <end position="112"/>
    </location>
</feature>
<dbReference type="EMBL" id="VCAZ01000063">
    <property type="protein sequence ID" value="TSO05443.1"/>
    <property type="molecule type" value="Genomic_DNA"/>
</dbReference>
<keyword evidence="1" id="KW-0175">Coiled coil</keyword>
<dbReference type="GO" id="GO:0005923">
    <property type="term" value="C:bicellular tight junction"/>
    <property type="evidence" value="ECO:0007669"/>
    <property type="project" value="TreeGrafter"/>
</dbReference>
<dbReference type="PANTHER" id="PTHR46349">
    <property type="entry name" value="CINGULIN-LIKE PROTEIN 1-RELATED"/>
    <property type="match status" value="1"/>
</dbReference>
<dbReference type="Proteomes" id="UP000319801">
    <property type="component" value="Unassembled WGS sequence"/>
</dbReference>
<dbReference type="PANTHER" id="PTHR46349:SF5">
    <property type="entry name" value="CINGULIN"/>
    <property type="match status" value="1"/>
</dbReference>
<keyword evidence="4" id="KW-1185">Reference proteome</keyword>
<feature type="region of interest" description="Disordered" evidence="2">
    <location>
        <begin position="693"/>
        <end position="720"/>
    </location>
</feature>
<reference evidence="3 4" key="1">
    <citation type="journal article" date="2019" name="Genome Biol. Evol.">
        <title>Whole-Genome Sequencing of the Giant Devil Catfish, Bagarius yarrelli.</title>
        <authorList>
            <person name="Jiang W."/>
            <person name="Lv Y."/>
            <person name="Cheng L."/>
            <person name="Yang K."/>
            <person name="Chao B."/>
            <person name="Wang X."/>
            <person name="Li Y."/>
            <person name="Pan X."/>
            <person name="You X."/>
            <person name="Zhang Y."/>
            <person name="Yang J."/>
            <person name="Li J."/>
            <person name="Zhang X."/>
            <person name="Liu S."/>
            <person name="Sun C."/>
            <person name="Yang J."/>
            <person name="Shi Q."/>
        </authorList>
    </citation>
    <scope>NUCLEOTIDE SEQUENCE [LARGE SCALE GENOMIC DNA]</scope>
    <source>
        <strain evidence="3">JWS20170419001</strain>
        <tissue evidence="3">Muscle</tissue>
    </source>
</reference>
<name>A0A556U8Q8_BAGYA</name>
<proteinExistence type="predicted"/>
<feature type="region of interest" description="Disordered" evidence="2">
    <location>
        <begin position="236"/>
        <end position="315"/>
    </location>
</feature>
<feature type="coiled-coil region" evidence="1">
    <location>
        <begin position="409"/>
        <end position="464"/>
    </location>
</feature>
<feature type="compositionally biased region" description="Basic and acidic residues" evidence="2">
    <location>
        <begin position="260"/>
        <end position="275"/>
    </location>
</feature>
<feature type="region of interest" description="Disordered" evidence="2">
    <location>
        <begin position="68"/>
        <end position="166"/>
    </location>
</feature>
<dbReference type="AlphaFoldDB" id="A0A556U8Q8"/>
<dbReference type="OrthoDB" id="6108017at2759"/>
<feature type="compositionally biased region" description="Low complexity" evidence="2">
    <location>
        <begin position="292"/>
        <end position="301"/>
    </location>
</feature>
<feature type="compositionally biased region" description="Polar residues" evidence="2">
    <location>
        <begin position="906"/>
        <end position="924"/>
    </location>
</feature>
<sequence>MSSLSADRKTPVDYGVQIRFIKDLDDMCGGYAERNRGVGGAGSGGGTSPSSSYGVAVRVQGISGHPYVVLNDGEKGDSYGVQLKSQPQTPLPGRSSAFHTVTPRSRDITQTPRDPYSSVRSPYSPEVNNIEFGSPLKRPPGDGQAGSHGDGATTENFVTSLLSKDSKKKDLEELNEAGLRPVRQNGLVGTLNGKRGNLFTSLDTEDPAHSAFGDEPAEAIDTKSLAPIDKLISKFNSSATSTMPSRIRGRSRARPSLQFNERKRSQSLDSRKENDSEPSLSPTLNLYAPGDTSSSSSLTSSKHTNYSGLGQSSPSIAKVPALSVSKTPTINKTTRMFVANEGPAPISNNQLTPEFLSCHSQSTVEAPEKQAIYEVLREGSVESEMSLRQKADLIYERYRGLKLENDAPNSRLQQQLDQTKKELQHAQLSLVDLRLEKERAESRCHQQQDQLAQLQEELRRVSESTPHSESLHMDLVMVQTELAETLMLKQKTEETLHMRERELTALKGALKDEVAAHDREMESQQEIEEERQKVNVSILTLEEELDGYREQGEHWKQQMTSVKQELLQAQQEKRELEQQLLSLKKEMCETDSHSITQELQRSLDNLQHARFKISEQEGELVKKNAELQLVKKASEDRELELQAEIEKLKEQANRENMMQPWLYSSLPNTEASDALEKEIRYLKMELEEARRTASRLNHEKEEFSRQLEGKEKERETLRKDKAELEEQRRLLDQTLEKINKDVEVLMGDSRQSVQTLQSQLGEFKERSHKELQDFQRLNQERVLELQRTQTSLKAAQDEMDQLRSELTQERSARHDLEMDKSALERQLSLRVKALKRQLDDSEGEVERLEGVRRKIMRDVEEHQELRDVLEAKISMLENELRRKVQSTRRPVPSSTLSSEEEDGNLDSKSLTSILTESQLQTTSC</sequence>
<organism evidence="3 4">
    <name type="scientific">Bagarius yarrelli</name>
    <name type="common">Goonch</name>
    <name type="synonym">Bagrus yarrelli</name>
    <dbReference type="NCBI Taxonomy" id="175774"/>
    <lineage>
        <taxon>Eukaryota</taxon>
        <taxon>Metazoa</taxon>
        <taxon>Chordata</taxon>
        <taxon>Craniata</taxon>
        <taxon>Vertebrata</taxon>
        <taxon>Euteleostomi</taxon>
        <taxon>Actinopterygii</taxon>
        <taxon>Neopterygii</taxon>
        <taxon>Teleostei</taxon>
        <taxon>Ostariophysi</taxon>
        <taxon>Siluriformes</taxon>
        <taxon>Sisoridae</taxon>
        <taxon>Sisorinae</taxon>
        <taxon>Bagarius</taxon>
    </lineage>
</organism>
<protein>
    <submittedName>
        <fullName evidence="3">Cingulin</fullName>
    </submittedName>
</protein>
<feature type="compositionally biased region" description="Polar residues" evidence="2">
    <location>
        <begin position="302"/>
        <end position="315"/>
    </location>
</feature>
<feature type="compositionally biased region" description="Gly residues" evidence="2">
    <location>
        <begin position="37"/>
        <end position="47"/>
    </location>
</feature>
<evidence type="ECO:0000313" key="3">
    <source>
        <dbReference type="EMBL" id="TSO05443.1"/>
    </source>
</evidence>
<gene>
    <name evidence="3" type="ORF">Baya_9566</name>
</gene>
<evidence type="ECO:0000256" key="1">
    <source>
        <dbReference type="SAM" id="Coils"/>
    </source>
</evidence>
<feature type="region of interest" description="Disordered" evidence="2">
    <location>
        <begin position="31"/>
        <end position="53"/>
    </location>
</feature>
<dbReference type="GO" id="GO:0000226">
    <property type="term" value="P:microtubule cytoskeleton organization"/>
    <property type="evidence" value="ECO:0007669"/>
    <property type="project" value="TreeGrafter"/>
</dbReference>
<feature type="region of interest" description="Disordered" evidence="2">
    <location>
        <begin position="881"/>
        <end position="924"/>
    </location>
</feature>
<feature type="coiled-coil region" evidence="1">
    <location>
        <begin position="524"/>
        <end position="586"/>
    </location>
</feature>
<dbReference type="GO" id="GO:0008017">
    <property type="term" value="F:microtubule binding"/>
    <property type="evidence" value="ECO:0007669"/>
    <property type="project" value="TreeGrafter"/>
</dbReference>
<accession>A0A556U8Q8</accession>